<keyword evidence="1" id="KW-0472">Membrane</keyword>
<feature type="transmembrane region" description="Helical" evidence="1">
    <location>
        <begin position="153"/>
        <end position="172"/>
    </location>
</feature>
<dbReference type="OrthoDB" id="3729405at2"/>
<feature type="transmembrane region" description="Helical" evidence="1">
    <location>
        <begin position="59"/>
        <end position="77"/>
    </location>
</feature>
<dbReference type="RefSeq" id="WP_115849151.1">
    <property type="nucleotide sequence ID" value="NZ_QTUC01000001.1"/>
</dbReference>
<keyword evidence="4" id="KW-1185">Reference proteome</keyword>
<gene>
    <name evidence="3" type="ORF">DFJ64_0729</name>
</gene>
<sequence>MAVAEDRRVTNSQVSLVAPLTLVVVRIGLIWVLLASAYLLFRSRGLPDALPLAGTTSTYAVTVANVITLALLAWLVRRDGSRLRDLLGFERARLASDVGWGVLWLVVFWAVFLVPLTLVPLGLARPGSASEVQAAYEQVFSGMYADLVTTDALPAWSGVLVGIVFPFLNAPVEELTYRGYVQAHLVRRTGSAAFGIAVTALAFGIQHLAFAASWPGALTYAVAFTGWGLAAGIVYHRRGRLMPLVVAHVLTNLPFGLLPVAFTLAG</sequence>
<organism evidence="3 4">
    <name type="scientific">Thermasporomyces composti</name>
    <dbReference type="NCBI Taxonomy" id="696763"/>
    <lineage>
        <taxon>Bacteria</taxon>
        <taxon>Bacillati</taxon>
        <taxon>Actinomycetota</taxon>
        <taxon>Actinomycetes</taxon>
        <taxon>Propionibacteriales</taxon>
        <taxon>Nocardioidaceae</taxon>
        <taxon>Thermasporomyces</taxon>
    </lineage>
</organism>
<dbReference type="EMBL" id="QTUC01000001">
    <property type="protein sequence ID" value="REF35350.1"/>
    <property type="molecule type" value="Genomic_DNA"/>
</dbReference>
<name>A0A3D9V5B3_THECX</name>
<evidence type="ECO:0000259" key="2">
    <source>
        <dbReference type="Pfam" id="PF02517"/>
    </source>
</evidence>
<evidence type="ECO:0000313" key="4">
    <source>
        <dbReference type="Proteomes" id="UP000256485"/>
    </source>
</evidence>
<feature type="domain" description="CAAX prenyl protease 2/Lysostaphin resistance protein A-like" evidence="2">
    <location>
        <begin position="157"/>
        <end position="253"/>
    </location>
</feature>
<feature type="transmembrane region" description="Helical" evidence="1">
    <location>
        <begin position="217"/>
        <end position="235"/>
    </location>
</feature>
<evidence type="ECO:0000313" key="3">
    <source>
        <dbReference type="EMBL" id="REF35350.1"/>
    </source>
</evidence>
<feature type="transmembrane region" description="Helical" evidence="1">
    <location>
        <begin position="98"/>
        <end position="118"/>
    </location>
</feature>
<dbReference type="InterPro" id="IPR003675">
    <property type="entry name" value="Rce1/LyrA-like_dom"/>
</dbReference>
<feature type="transmembrane region" description="Helical" evidence="1">
    <location>
        <begin position="16"/>
        <end position="39"/>
    </location>
</feature>
<evidence type="ECO:0000256" key="1">
    <source>
        <dbReference type="SAM" id="Phobius"/>
    </source>
</evidence>
<dbReference type="Pfam" id="PF02517">
    <property type="entry name" value="Rce1-like"/>
    <property type="match status" value="1"/>
</dbReference>
<proteinExistence type="predicted"/>
<dbReference type="GO" id="GO:0004175">
    <property type="term" value="F:endopeptidase activity"/>
    <property type="evidence" value="ECO:0007669"/>
    <property type="project" value="UniProtKB-ARBA"/>
</dbReference>
<keyword evidence="1" id="KW-0812">Transmembrane</keyword>
<feature type="transmembrane region" description="Helical" evidence="1">
    <location>
        <begin position="242"/>
        <end position="265"/>
    </location>
</feature>
<dbReference type="GO" id="GO:0080120">
    <property type="term" value="P:CAAX-box protein maturation"/>
    <property type="evidence" value="ECO:0007669"/>
    <property type="project" value="UniProtKB-ARBA"/>
</dbReference>
<protein>
    <recommendedName>
        <fullName evidence="2">CAAX prenyl protease 2/Lysostaphin resistance protein A-like domain-containing protein</fullName>
    </recommendedName>
</protein>
<dbReference type="Proteomes" id="UP000256485">
    <property type="component" value="Unassembled WGS sequence"/>
</dbReference>
<comment type="caution">
    <text evidence="3">The sequence shown here is derived from an EMBL/GenBank/DDBJ whole genome shotgun (WGS) entry which is preliminary data.</text>
</comment>
<reference evidence="3 4" key="1">
    <citation type="submission" date="2018-08" db="EMBL/GenBank/DDBJ databases">
        <title>Sequencing the genomes of 1000 actinobacteria strains.</title>
        <authorList>
            <person name="Klenk H.-P."/>
        </authorList>
    </citation>
    <scope>NUCLEOTIDE SEQUENCE [LARGE SCALE GENOMIC DNA]</scope>
    <source>
        <strain evidence="3 4">DSM 22891</strain>
    </source>
</reference>
<accession>A0A3D9V5B3</accession>
<keyword evidence="1" id="KW-1133">Transmembrane helix</keyword>
<dbReference type="AlphaFoldDB" id="A0A3D9V5B3"/>
<feature type="transmembrane region" description="Helical" evidence="1">
    <location>
        <begin position="192"/>
        <end position="211"/>
    </location>
</feature>